<dbReference type="EMBL" id="JAQQFM010000003">
    <property type="protein sequence ID" value="MFL9924295.1"/>
    <property type="molecule type" value="Genomic_DNA"/>
</dbReference>
<keyword evidence="3" id="KW-1185">Reference proteome</keyword>
<dbReference type="PROSITE" id="PS51186">
    <property type="entry name" value="GNAT"/>
    <property type="match status" value="1"/>
</dbReference>
<name>A0ABW9A7B8_9BURK</name>
<dbReference type="Pfam" id="PF13508">
    <property type="entry name" value="Acetyltransf_7"/>
    <property type="match status" value="1"/>
</dbReference>
<dbReference type="Gene3D" id="3.40.630.30">
    <property type="match status" value="1"/>
</dbReference>
<sequence>MKPKLSATSIDDAEQLVAIRIAAMQESLLRIGRFDPVRARDRFLSGFRPEQCWFIHVGDQAAGFLSLDLEGDPLLLQHLYLLPAFQNQGLGSMLMQMICAEADRRALPIKVGALRESDSNRFYLHHQFEQVSEEEWDIYYIRTPRPATGSVHPLFGTDK</sequence>
<proteinExistence type="predicted"/>
<evidence type="ECO:0000259" key="1">
    <source>
        <dbReference type="PROSITE" id="PS51186"/>
    </source>
</evidence>
<protein>
    <submittedName>
        <fullName evidence="2">GNAT family N-acetyltransferase</fullName>
    </submittedName>
</protein>
<evidence type="ECO:0000313" key="3">
    <source>
        <dbReference type="Proteomes" id="UP001629246"/>
    </source>
</evidence>
<dbReference type="Proteomes" id="UP001629246">
    <property type="component" value="Unassembled WGS sequence"/>
</dbReference>
<evidence type="ECO:0000313" key="2">
    <source>
        <dbReference type="EMBL" id="MFL9924295.1"/>
    </source>
</evidence>
<comment type="caution">
    <text evidence="2">The sequence shown here is derived from an EMBL/GenBank/DDBJ whole genome shotgun (WGS) entry which is preliminary data.</text>
</comment>
<gene>
    <name evidence="2" type="ORF">PQR62_08470</name>
</gene>
<dbReference type="RefSeq" id="WP_408156780.1">
    <property type="nucleotide sequence ID" value="NZ_JAQQFM010000003.1"/>
</dbReference>
<feature type="domain" description="N-acetyltransferase" evidence="1">
    <location>
        <begin position="3"/>
        <end position="146"/>
    </location>
</feature>
<dbReference type="SUPFAM" id="SSF55729">
    <property type="entry name" value="Acyl-CoA N-acyltransferases (Nat)"/>
    <property type="match status" value="1"/>
</dbReference>
<dbReference type="InterPro" id="IPR016181">
    <property type="entry name" value="Acyl_CoA_acyltransferase"/>
</dbReference>
<reference evidence="2 3" key="1">
    <citation type="journal article" date="2024" name="Chem. Sci.">
        <title>Discovery of megapolipeptins by genome mining of a Burkholderiales bacteria collection.</title>
        <authorList>
            <person name="Paulo B.S."/>
            <person name="Recchia M.J.J."/>
            <person name="Lee S."/>
            <person name="Fergusson C.H."/>
            <person name="Romanowski S.B."/>
            <person name="Hernandez A."/>
            <person name="Krull N."/>
            <person name="Liu D.Y."/>
            <person name="Cavanagh H."/>
            <person name="Bos A."/>
            <person name="Gray C.A."/>
            <person name="Murphy B.T."/>
            <person name="Linington R.G."/>
            <person name="Eustaquio A.S."/>
        </authorList>
    </citation>
    <scope>NUCLEOTIDE SEQUENCE [LARGE SCALE GENOMIC DNA]</scope>
    <source>
        <strain evidence="2 3">RL21-008-BIB-A</strain>
    </source>
</reference>
<accession>A0ABW9A7B8</accession>
<dbReference type="InterPro" id="IPR000182">
    <property type="entry name" value="GNAT_dom"/>
</dbReference>
<dbReference type="CDD" id="cd04301">
    <property type="entry name" value="NAT_SF"/>
    <property type="match status" value="1"/>
</dbReference>
<organism evidence="2 3">
    <name type="scientific">Herbaspirillum lusitanum</name>
    <dbReference type="NCBI Taxonomy" id="213312"/>
    <lineage>
        <taxon>Bacteria</taxon>
        <taxon>Pseudomonadati</taxon>
        <taxon>Pseudomonadota</taxon>
        <taxon>Betaproteobacteria</taxon>
        <taxon>Burkholderiales</taxon>
        <taxon>Oxalobacteraceae</taxon>
        <taxon>Herbaspirillum</taxon>
    </lineage>
</organism>